<dbReference type="KEGG" id="cav:M832_04010"/>
<protein>
    <submittedName>
        <fullName evidence="2">Uncharacterized protein</fullName>
    </submittedName>
</protein>
<feature type="transmembrane region" description="Helical" evidence="1">
    <location>
        <begin position="42"/>
        <end position="66"/>
    </location>
</feature>
<name>W8JFE4_9CHLA</name>
<organism evidence="2 3">
    <name type="scientific">Chlamydia avium 10DC88</name>
    <dbReference type="NCBI Taxonomy" id="1229831"/>
    <lineage>
        <taxon>Bacteria</taxon>
        <taxon>Pseudomonadati</taxon>
        <taxon>Chlamydiota</taxon>
        <taxon>Chlamydiia</taxon>
        <taxon>Chlamydiales</taxon>
        <taxon>Chlamydiaceae</taxon>
        <taxon>Chlamydia/Chlamydophila group</taxon>
        <taxon>Chlamydia</taxon>
    </lineage>
</organism>
<dbReference type="AlphaFoldDB" id="W8JFE4"/>
<reference evidence="2 3" key="1">
    <citation type="journal article" date="2014" name="Syst. Appl. Microbiol.">
        <title>Evidence for the existence of two new members of the family Chlamydiaceae and proposal of Chlamydia avium sp. nov. and Chlamydia gallinacea sp. nov.</title>
        <authorList>
            <person name="Sachse K."/>
            <person name="Laroucau K."/>
            <person name="Riege K."/>
            <person name="Wehner S."/>
            <person name="Dilcher M."/>
            <person name="Creasy H.H."/>
            <person name="Weidmann M."/>
            <person name="Myers G."/>
            <person name="Vorimore F."/>
            <person name="Vicari N."/>
            <person name="Magnino S."/>
            <person name="Liebler-Tenorio E."/>
            <person name="Ruettger A."/>
            <person name="Bavoil P.M."/>
            <person name="Hufert F.T."/>
            <person name="Rossello-Mora R."/>
            <person name="Marz M."/>
        </authorList>
    </citation>
    <scope>NUCLEOTIDE SEQUENCE [LARGE SCALE GENOMIC DNA]</scope>
    <source>
        <strain evidence="2 3">10DC88</strain>
    </source>
</reference>
<dbReference type="Proteomes" id="UP000019433">
    <property type="component" value="Chromosome"/>
</dbReference>
<dbReference type="PATRIC" id="fig|1229831.3.peg.405"/>
<proteinExistence type="predicted"/>
<accession>W8JFE4</accession>
<keyword evidence="1" id="KW-0812">Transmembrane</keyword>
<dbReference type="STRING" id="1229831.M832_04010"/>
<dbReference type="HOGENOM" id="CLU_1955704_0_0_0"/>
<feature type="transmembrane region" description="Helical" evidence="1">
    <location>
        <begin position="72"/>
        <end position="95"/>
    </location>
</feature>
<evidence type="ECO:0000256" key="1">
    <source>
        <dbReference type="SAM" id="Phobius"/>
    </source>
</evidence>
<gene>
    <name evidence="2" type="ORF">M832_04010</name>
</gene>
<keyword evidence="1" id="KW-0472">Membrane</keyword>
<keyword evidence="1" id="KW-1133">Transmembrane helix</keyword>
<evidence type="ECO:0000313" key="2">
    <source>
        <dbReference type="EMBL" id="AHK63266.1"/>
    </source>
</evidence>
<dbReference type="RefSeq" id="WP_234394276.1">
    <property type="nucleotide sequence ID" value="NZ_CP006571.1"/>
</dbReference>
<sequence length="151" mass="17567">MHIDVNQEFPSLPRRFRQMRIRFQDLLLERNDLKVVATCRQIVELATVILGAICFLISVSSMLGLLTLPSSVWLLPTMVVLGTALLTFSFTSFYFRQEELSLDRRWRSHSLRCTDLIESLQNLLQLKYNKERRVRFRVNPLPILSNAQSVG</sequence>
<evidence type="ECO:0000313" key="3">
    <source>
        <dbReference type="Proteomes" id="UP000019433"/>
    </source>
</evidence>
<dbReference type="EMBL" id="CP006571">
    <property type="protein sequence ID" value="AHK63266.1"/>
    <property type="molecule type" value="Genomic_DNA"/>
</dbReference>